<dbReference type="EMBL" id="HBUF01116103">
    <property type="protein sequence ID" value="CAG6641209.1"/>
    <property type="molecule type" value="Transcribed_RNA"/>
</dbReference>
<dbReference type="EMBL" id="HBUF01116102">
    <property type="protein sequence ID" value="CAG6641205.1"/>
    <property type="molecule type" value="Transcribed_RNA"/>
</dbReference>
<dbReference type="EMBL" id="HBUF01116100">
    <property type="protein sequence ID" value="CAG6641197.1"/>
    <property type="molecule type" value="Transcribed_RNA"/>
</dbReference>
<dbReference type="EMBL" id="HBUF01116099">
    <property type="protein sequence ID" value="CAG6641193.1"/>
    <property type="molecule type" value="Transcribed_RNA"/>
</dbReference>
<name>A0A8D8QZ46_9HEMI</name>
<dbReference type="AlphaFoldDB" id="A0A8D8QZ46"/>
<dbReference type="EMBL" id="HBUF01116098">
    <property type="protein sequence ID" value="CAG6641189.1"/>
    <property type="molecule type" value="Transcribed_RNA"/>
</dbReference>
<proteinExistence type="predicted"/>
<organism evidence="1">
    <name type="scientific">Cacopsylla melanoneura</name>
    <dbReference type="NCBI Taxonomy" id="428564"/>
    <lineage>
        <taxon>Eukaryota</taxon>
        <taxon>Metazoa</taxon>
        <taxon>Ecdysozoa</taxon>
        <taxon>Arthropoda</taxon>
        <taxon>Hexapoda</taxon>
        <taxon>Insecta</taxon>
        <taxon>Pterygota</taxon>
        <taxon>Neoptera</taxon>
        <taxon>Paraneoptera</taxon>
        <taxon>Hemiptera</taxon>
        <taxon>Sternorrhyncha</taxon>
        <taxon>Psylloidea</taxon>
        <taxon>Psyllidae</taxon>
        <taxon>Psyllinae</taxon>
        <taxon>Cacopsylla</taxon>
    </lineage>
</organism>
<reference evidence="1" key="1">
    <citation type="submission" date="2021-05" db="EMBL/GenBank/DDBJ databases">
        <authorList>
            <person name="Alioto T."/>
            <person name="Alioto T."/>
            <person name="Gomez Garrido J."/>
        </authorList>
    </citation>
    <scope>NUCLEOTIDE SEQUENCE</scope>
</reference>
<accession>A0A8D8QZ46</accession>
<protein>
    <submittedName>
        <fullName evidence="1">Uncharacterized protein</fullName>
    </submittedName>
</protein>
<dbReference type="EMBL" id="HBUF01116104">
    <property type="protein sequence ID" value="CAG6641213.1"/>
    <property type="molecule type" value="Transcribed_RNA"/>
</dbReference>
<evidence type="ECO:0000313" key="1">
    <source>
        <dbReference type="EMBL" id="CAG6641213.1"/>
    </source>
</evidence>
<dbReference type="EMBL" id="HBUF01116101">
    <property type="protein sequence ID" value="CAG6641201.1"/>
    <property type="molecule type" value="Transcribed_RNA"/>
</dbReference>
<sequence length="99" mass="10688">MVRLHSPSGCPGANLSYVVGDRRSVQGRPMGVPNMMMECGTLFSPVTIVVHSRSLWMIGISSNLHLPRIPSVSSPATSTWEVYRLSSTLPLPPINSLVA</sequence>